<organism evidence="3 4">
    <name type="scientific">Acropora cervicornis</name>
    <name type="common">Staghorn coral</name>
    <dbReference type="NCBI Taxonomy" id="6130"/>
    <lineage>
        <taxon>Eukaryota</taxon>
        <taxon>Metazoa</taxon>
        <taxon>Cnidaria</taxon>
        <taxon>Anthozoa</taxon>
        <taxon>Hexacorallia</taxon>
        <taxon>Scleractinia</taxon>
        <taxon>Astrocoeniina</taxon>
        <taxon>Acroporidae</taxon>
        <taxon>Acropora</taxon>
    </lineage>
</organism>
<dbReference type="InterPro" id="IPR003010">
    <property type="entry name" value="C-N_Hydrolase"/>
</dbReference>
<evidence type="ECO:0000256" key="1">
    <source>
        <dbReference type="ARBA" id="ARBA00022801"/>
    </source>
</evidence>
<name>A0AAD9QR63_ACRCE</name>
<evidence type="ECO:0000259" key="2">
    <source>
        <dbReference type="PROSITE" id="PS50263"/>
    </source>
</evidence>
<feature type="domain" description="CN hydrolase" evidence="2">
    <location>
        <begin position="21"/>
        <end position="228"/>
    </location>
</feature>
<dbReference type="CDD" id="cd07572">
    <property type="entry name" value="nit"/>
    <property type="match status" value="1"/>
</dbReference>
<dbReference type="InterPro" id="IPR045254">
    <property type="entry name" value="Nit1/2_C-N_Hydrolase"/>
</dbReference>
<accession>A0AAD9QR63</accession>
<dbReference type="InterPro" id="IPR036526">
    <property type="entry name" value="C-N_Hydrolase_sf"/>
</dbReference>
<dbReference type="Gene3D" id="3.60.110.10">
    <property type="entry name" value="Carbon-nitrogen hydrolase"/>
    <property type="match status" value="2"/>
</dbReference>
<dbReference type="Proteomes" id="UP001249851">
    <property type="component" value="Unassembled WGS sequence"/>
</dbReference>
<comment type="caution">
    <text evidence="3">The sequence shown here is derived from an EMBL/GenBank/DDBJ whole genome shotgun (WGS) entry which is preliminary data.</text>
</comment>
<evidence type="ECO:0000313" key="3">
    <source>
        <dbReference type="EMBL" id="KAK2565902.1"/>
    </source>
</evidence>
<protein>
    <submittedName>
        <fullName evidence="3">Deaminated glutathione amidase</fullName>
    </submittedName>
</protein>
<dbReference type="AlphaFoldDB" id="A0AAD9QR63"/>
<dbReference type="GO" id="GO:0016811">
    <property type="term" value="F:hydrolase activity, acting on carbon-nitrogen (but not peptide) bonds, in linear amides"/>
    <property type="evidence" value="ECO:0007669"/>
    <property type="project" value="InterPro"/>
</dbReference>
<sequence>MCHFKQNLGTARMEDSDQSGTVVAVCQMNSTIEVERNLEICEDLIRKAKTRGAKMVFLPECFDYVAESSEQACSMAAPLQSPRMQCMCALAQELGVWLSLGGYHEQGPPGEKRLYNSHVIVNDSGVIVEVYHKMHLFDVNVQDGPRLKESNAVIPGDKIVPPVPTPVGNVLLRSRAIENQCYVIAAAQTGQHNAKRRSYGHAMIVDPWGCVIAQCGEGNDLSVAEIDLAYLNKVRQQMPIMNHKRKDLYGKLNSCPKL</sequence>
<reference evidence="3" key="1">
    <citation type="journal article" date="2023" name="G3 (Bethesda)">
        <title>Whole genome assembly and annotation of the endangered Caribbean coral Acropora cervicornis.</title>
        <authorList>
            <person name="Selwyn J.D."/>
            <person name="Vollmer S.V."/>
        </authorList>
    </citation>
    <scope>NUCLEOTIDE SEQUENCE</scope>
    <source>
        <strain evidence="3">K2</strain>
    </source>
</reference>
<dbReference type="PANTHER" id="PTHR23088">
    <property type="entry name" value="NITRILASE-RELATED"/>
    <property type="match status" value="1"/>
</dbReference>
<dbReference type="Pfam" id="PF00795">
    <property type="entry name" value="CN_hydrolase"/>
    <property type="match status" value="1"/>
</dbReference>
<evidence type="ECO:0000313" key="4">
    <source>
        <dbReference type="Proteomes" id="UP001249851"/>
    </source>
</evidence>
<keyword evidence="1" id="KW-0378">Hydrolase</keyword>
<dbReference type="EMBL" id="JARQWQ010000018">
    <property type="protein sequence ID" value="KAK2565902.1"/>
    <property type="molecule type" value="Genomic_DNA"/>
</dbReference>
<keyword evidence="4" id="KW-1185">Reference proteome</keyword>
<dbReference type="SUPFAM" id="SSF56317">
    <property type="entry name" value="Carbon-nitrogen hydrolase"/>
    <property type="match status" value="1"/>
</dbReference>
<gene>
    <name evidence="3" type="ORF">P5673_010201</name>
</gene>
<dbReference type="PANTHER" id="PTHR23088:SF27">
    <property type="entry name" value="DEAMINATED GLUTATHIONE AMIDASE"/>
    <property type="match status" value="1"/>
</dbReference>
<dbReference type="PROSITE" id="PS50263">
    <property type="entry name" value="CN_HYDROLASE"/>
    <property type="match status" value="1"/>
</dbReference>
<reference evidence="3" key="2">
    <citation type="journal article" date="2023" name="Science">
        <title>Genomic signatures of disease resistance in endangered staghorn corals.</title>
        <authorList>
            <person name="Vollmer S.V."/>
            <person name="Selwyn J.D."/>
            <person name="Despard B.A."/>
            <person name="Roesel C.L."/>
        </authorList>
    </citation>
    <scope>NUCLEOTIDE SEQUENCE</scope>
    <source>
        <strain evidence="3">K2</strain>
    </source>
</reference>
<proteinExistence type="predicted"/>